<dbReference type="InterPro" id="IPR027417">
    <property type="entry name" value="P-loop_NTPase"/>
</dbReference>
<evidence type="ECO:0000259" key="3">
    <source>
        <dbReference type="Pfam" id="PF01656"/>
    </source>
</evidence>
<dbReference type="RefSeq" id="WP_343774096.1">
    <property type="nucleotide sequence ID" value="NZ_BAAADV010000004.1"/>
</dbReference>
<dbReference type="GO" id="GO:0009898">
    <property type="term" value="C:cytoplasmic side of plasma membrane"/>
    <property type="evidence" value="ECO:0007669"/>
    <property type="project" value="TreeGrafter"/>
</dbReference>
<comment type="caution">
    <text evidence="4">The sequence shown here is derived from an EMBL/GenBank/DDBJ whole genome shotgun (WGS) entry which is preliminary data.</text>
</comment>
<evidence type="ECO:0000313" key="4">
    <source>
        <dbReference type="EMBL" id="GAA0674450.1"/>
    </source>
</evidence>
<evidence type="ECO:0000313" key="5">
    <source>
        <dbReference type="Proteomes" id="UP001500420"/>
    </source>
</evidence>
<protein>
    <recommendedName>
        <fullName evidence="3">CobQ/CobB/MinD/ParA nucleotide binding domain-containing protein</fullName>
    </recommendedName>
</protein>
<keyword evidence="2" id="KW-0067">ATP-binding</keyword>
<organism evidence="4 5">
    <name type="scientific">Natronoarchaeum mannanilyticum</name>
    <dbReference type="NCBI Taxonomy" id="926360"/>
    <lineage>
        <taxon>Archaea</taxon>
        <taxon>Methanobacteriati</taxon>
        <taxon>Methanobacteriota</taxon>
        <taxon>Stenosarchaea group</taxon>
        <taxon>Halobacteria</taxon>
        <taxon>Halobacteriales</taxon>
        <taxon>Natronoarchaeaceae</taxon>
    </lineage>
</organism>
<name>A0AAV3TCV6_9EURY</name>
<dbReference type="AlphaFoldDB" id="A0AAV3TCV6"/>
<evidence type="ECO:0000256" key="2">
    <source>
        <dbReference type="ARBA" id="ARBA00022840"/>
    </source>
</evidence>
<dbReference type="EMBL" id="BAAADV010000004">
    <property type="protein sequence ID" value="GAA0674450.1"/>
    <property type="molecule type" value="Genomic_DNA"/>
</dbReference>
<dbReference type="GO" id="GO:0005524">
    <property type="term" value="F:ATP binding"/>
    <property type="evidence" value="ECO:0007669"/>
    <property type="project" value="UniProtKB-KW"/>
</dbReference>
<dbReference type="Gene3D" id="3.40.50.300">
    <property type="entry name" value="P-loop containing nucleotide triphosphate hydrolases"/>
    <property type="match status" value="1"/>
</dbReference>
<dbReference type="GO" id="GO:0016887">
    <property type="term" value="F:ATP hydrolysis activity"/>
    <property type="evidence" value="ECO:0007669"/>
    <property type="project" value="TreeGrafter"/>
</dbReference>
<reference evidence="4 5" key="1">
    <citation type="journal article" date="2019" name="Int. J. Syst. Evol. Microbiol.">
        <title>The Global Catalogue of Microorganisms (GCM) 10K type strain sequencing project: providing services to taxonomists for standard genome sequencing and annotation.</title>
        <authorList>
            <consortium name="The Broad Institute Genomics Platform"/>
            <consortium name="The Broad Institute Genome Sequencing Center for Infectious Disease"/>
            <person name="Wu L."/>
            <person name="Ma J."/>
        </authorList>
    </citation>
    <scope>NUCLEOTIDE SEQUENCE [LARGE SCALE GENOMIC DNA]</scope>
    <source>
        <strain evidence="4 5">JCM 16328</strain>
    </source>
</reference>
<accession>A0AAV3TCV6</accession>
<dbReference type="GO" id="GO:0005829">
    <property type="term" value="C:cytosol"/>
    <property type="evidence" value="ECO:0007669"/>
    <property type="project" value="TreeGrafter"/>
</dbReference>
<dbReference type="PANTHER" id="PTHR43384:SF6">
    <property type="entry name" value="SEPTUM SITE-DETERMINING PROTEIN MIND HOMOLOG, CHLOROPLASTIC"/>
    <property type="match status" value="1"/>
</dbReference>
<gene>
    <name evidence="4" type="ORF">GCM10009020_22300</name>
</gene>
<dbReference type="Proteomes" id="UP001500420">
    <property type="component" value="Unassembled WGS sequence"/>
</dbReference>
<feature type="domain" description="CobQ/CobB/MinD/ParA nucleotide binding" evidence="3">
    <location>
        <begin position="2"/>
        <end position="154"/>
    </location>
</feature>
<proteinExistence type="predicted"/>
<dbReference type="GO" id="GO:0051782">
    <property type="term" value="P:negative regulation of cell division"/>
    <property type="evidence" value="ECO:0007669"/>
    <property type="project" value="TreeGrafter"/>
</dbReference>
<dbReference type="InterPro" id="IPR002586">
    <property type="entry name" value="CobQ/CobB/MinD/ParA_Nub-bd_dom"/>
</dbReference>
<dbReference type="InterPro" id="IPR050625">
    <property type="entry name" value="ParA/MinD_ATPase"/>
</dbReference>
<keyword evidence="1" id="KW-0547">Nucleotide-binding</keyword>
<evidence type="ECO:0000256" key="1">
    <source>
        <dbReference type="ARBA" id="ARBA00022741"/>
    </source>
</evidence>
<dbReference type="Pfam" id="PF01656">
    <property type="entry name" value="CbiA"/>
    <property type="match status" value="1"/>
</dbReference>
<keyword evidence="5" id="KW-1185">Reference proteome</keyword>
<dbReference type="SUPFAM" id="SSF52540">
    <property type="entry name" value="P-loop containing nucleoside triphosphate hydrolases"/>
    <property type="match status" value="1"/>
</dbReference>
<dbReference type="PANTHER" id="PTHR43384">
    <property type="entry name" value="SEPTUM SITE-DETERMINING PROTEIN MIND HOMOLOG, CHLOROPLASTIC-RELATED"/>
    <property type="match status" value="1"/>
</dbReference>
<sequence>MIAIAGGKGGCGKTTTTVALARALARRRDATPLAADADWDMPNLHALAGATSTPSLAALGDAASPRAVAQFVGDPPIGVLPAPTGEAEARQARTIESLRDRTRRAPVLVDCPAGAGRDAARPLRVADGVVLVSTAAPASLRDAAKTAAMAETLGTPILAAAVTRTRTVPGGASRLLGTDRLVPVPEADAPLDDQGVRRASAELADLVDRSANRTPVD</sequence>